<sequence length="60" mass="6709">MSHQLDRVVDDTDNALLQLRRATRGIPVSANGFRQHHNKAARAIAELMTELIDARSAIDK</sequence>
<dbReference type="RefSeq" id="WP_183780351.1">
    <property type="nucleotide sequence ID" value="NZ_JACIBS010000001.1"/>
</dbReference>
<evidence type="ECO:0000313" key="1">
    <source>
        <dbReference type="EMBL" id="MBB3662455.1"/>
    </source>
</evidence>
<dbReference type="EMBL" id="JACIBS010000001">
    <property type="protein sequence ID" value="MBB3662455.1"/>
    <property type="molecule type" value="Genomic_DNA"/>
</dbReference>
<protein>
    <submittedName>
        <fullName evidence="1">Uncharacterized protein</fullName>
    </submittedName>
</protein>
<comment type="caution">
    <text evidence="1">The sequence shown here is derived from an EMBL/GenBank/DDBJ whole genome shotgun (WGS) entry which is preliminary data.</text>
</comment>
<dbReference type="Proteomes" id="UP000564573">
    <property type="component" value="Unassembled WGS sequence"/>
</dbReference>
<proteinExistence type="predicted"/>
<reference evidence="1 2" key="1">
    <citation type="submission" date="2020-08" db="EMBL/GenBank/DDBJ databases">
        <title>Sequencing the genomes of 1000 actinobacteria strains.</title>
        <authorList>
            <person name="Klenk H.-P."/>
        </authorList>
    </citation>
    <scope>NUCLEOTIDE SEQUENCE [LARGE SCALE GENOMIC DNA]</scope>
    <source>
        <strain evidence="1 2">DSM 45267</strain>
    </source>
</reference>
<accession>A0A839XRC4</accession>
<name>A0A839XRC4_9PSEU</name>
<evidence type="ECO:0000313" key="2">
    <source>
        <dbReference type="Proteomes" id="UP000564573"/>
    </source>
</evidence>
<organism evidence="1 2">
    <name type="scientific">Prauserella sediminis</name>
    <dbReference type="NCBI Taxonomy" id="577680"/>
    <lineage>
        <taxon>Bacteria</taxon>
        <taxon>Bacillati</taxon>
        <taxon>Actinomycetota</taxon>
        <taxon>Actinomycetes</taxon>
        <taxon>Pseudonocardiales</taxon>
        <taxon>Pseudonocardiaceae</taxon>
        <taxon>Prauserella</taxon>
        <taxon>Prauserella salsuginis group</taxon>
    </lineage>
</organism>
<dbReference type="AlphaFoldDB" id="A0A839XRC4"/>
<gene>
    <name evidence="1" type="ORF">FB384_001359</name>
</gene>
<keyword evidence="2" id="KW-1185">Reference proteome</keyword>